<evidence type="ECO:0000256" key="2">
    <source>
        <dbReference type="SAM" id="SignalP"/>
    </source>
</evidence>
<dbReference type="Proteomes" id="UP001498398">
    <property type="component" value="Unassembled WGS sequence"/>
</dbReference>
<keyword evidence="2" id="KW-0732">Signal</keyword>
<dbReference type="EMBL" id="JBANRG010000002">
    <property type="protein sequence ID" value="KAK7470154.1"/>
    <property type="molecule type" value="Genomic_DNA"/>
</dbReference>
<proteinExistence type="predicted"/>
<comment type="caution">
    <text evidence="3">The sequence shown here is derived from an EMBL/GenBank/DDBJ whole genome shotgun (WGS) entry which is preliminary data.</text>
</comment>
<evidence type="ECO:0000313" key="4">
    <source>
        <dbReference type="Proteomes" id="UP001498398"/>
    </source>
</evidence>
<organism evidence="3 4">
    <name type="scientific">Marasmiellus scandens</name>
    <dbReference type="NCBI Taxonomy" id="2682957"/>
    <lineage>
        <taxon>Eukaryota</taxon>
        <taxon>Fungi</taxon>
        <taxon>Dikarya</taxon>
        <taxon>Basidiomycota</taxon>
        <taxon>Agaricomycotina</taxon>
        <taxon>Agaricomycetes</taxon>
        <taxon>Agaricomycetidae</taxon>
        <taxon>Agaricales</taxon>
        <taxon>Marasmiineae</taxon>
        <taxon>Omphalotaceae</taxon>
        <taxon>Marasmiellus</taxon>
    </lineage>
</organism>
<keyword evidence="4" id="KW-1185">Reference proteome</keyword>
<accession>A0ABR1JZN8</accession>
<feature type="chain" id="PRO_5046185138" evidence="2">
    <location>
        <begin position="25"/>
        <end position="149"/>
    </location>
</feature>
<protein>
    <submittedName>
        <fullName evidence="3">Uncharacterized protein</fullName>
    </submittedName>
</protein>
<evidence type="ECO:0000313" key="3">
    <source>
        <dbReference type="EMBL" id="KAK7470154.1"/>
    </source>
</evidence>
<feature type="compositionally biased region" description="Polar residues" evidence="1">
    <location>
        <begin position="47"/>
        <end position="61"/>
    </location>
</feature>
<feature type="region of interest" description="Disordered" evidence="1">
    <location>
        <begin position="39"/>
        <end position="64"/>
    </location>
</feature>
<name>A0ABR1JZN8_9AGAR</name>
<feature type="signal peptide" evidence="2">
    <location>
        <begin position="1"/>
        <end position="24"/>
    </location>
</feature>
<evidence type="ECO:0000256" key="1">
    <source>
        <dbReference type="SAM" id="MobiDB-lite"/>
    </source>
</evidence>
<gene>
    <name evidence="3" type="ORF">VKT23_001592</name>
</gene>
<reference evidence="3 4" key="1">
    <citation type="submission" date="2024-01" db="EMBL/GenBank/DDBJ databases">
        <title>A draft genome for the cacao thread blight pathogen Marasmiellus scandens.</title>
        <authorList>
            <person name="Baruah I.K."/>
            <person name="Leung J."/>
            <person name="Bukari Y."/>
            <person name="Amoako-Attah I."/>
            <person name="Meinhardt L.W."/>
            <person name="Bailey B.A."/>
            <person name="Cohen S.P."/>
        </authorList>
    </citation>
    <scope>NUCLEOTIDE SEQUENCE [LARGE SCALE GENOMIC DNA]</scope>
    <source>
        <strain evidence="3 4">GH-19</strain>
    </source>
</reference>
<sequence>MHSYKFSSLAALALLLNAVPDALAMPALDHTIGAREHMMKEDKRQTSDSFSTETAGGSVQGSDAAPAQVANGQGGLVADGSHANVGNVRTFGGLHGSLHGGVWGGVGGGVYGGAYGGPYYGSYYGAYPDCYYAGTCGSGSSNYWYSYNY</sequence>